<dbReference type="EMBL" id="AP012547">
    <property type="protein sequence ID" value="BAO27932.1"/>
    <property type="molecule type" value="Genomic_DNA"/>
</dbReference>
<dbReference type="SMART" id="SM00304">
    <property type="entry name" value="HAMP"/>
    <property type="match status" value="2"/>
</dbReference>
<dbReference type="InterPro" id="IPR004089">
    <property type="entry name" value="MCPsignal_dom"/>
</dbReference>
<protein>
    <recommendedName>
        <fullName evidence="14">Methyl-accepting chemotaxis protein</fullName>
    </recommendedName>
</protein>
<evidence type="ECO:0000313" key="12">
    <source>
        <dbReference type="EMBL" id="BAO27932.1"/>
    </source>
</evidence>
<dbReference type="Pfam" id="PF12729">
    <property type="entry name" value="4HB_MCP_1"/>
    <property type="match status" value="1"/>
</dbReference>
<keyword evidence="13" id="KW-1185">Reference proteome</keyword>
<feature type="transmembrane region" description="Helical" evidence="9">
    <location>
        <begin position="197"/>
        <end position="217"/>
    </location>
</feature>
<dbReference type="Gene3D" id="1.10.287.950">
    <property type="entry name" value="Methyl-accepting chemotaxis protein"/>
    <property type="match status" value="1"/>
</dbReference>
<dbReference type="FunFam" id="1.10.287.950:FF:000001">
    <property type="entry name" value="Methyl-accepting chemotaxis sensory transducer"/>
    <property type="match status" value="1"/>
</dbReference>
<feature type="domain" description="HAMP" evidence="11">
    <location>
        <begin position="219"/>
        <end position="271"/>
    </location>
</feature>
<dbReference type="InterPro" id="IPR004090">
    <property type="entry name" value="Chemotax_Me-accpt_rcpt"/>
</dbReference>
<accession>W0SAN2</accession>
<dbReference type="PANTHER" id="PTHR32089">
    <property type="entry name" value="METHYL-ACCEPTING CHEMOTAXIS PROTEIN MCPB"/>
    <property type="match status" value="1"/>
</dbReference>
<dbReference type="RefSeq" id="WP_052472998.1">
    <property type="nucleotide sequence ID" value="NZ_AP012547.1"/>
</dbReference>
<evidence type="ECO:0000256" key="3">
    <source>
        <dbReference type="ARBA" id="ARBA00022989"/>
    </source>
</evidence>
<dbReference type="GO" id="GO:0004888">
    <property type="term" value="F:transmembrane signaling receptor activity"/>
    <property type="evidence" value="ECO:0007669"/>
    <property type="project" value="InterPro"/>
</dbReference>
<dbReference type="PROSITE" id="PS50111">
    <property type="entry name" value="CHEMOTAXIS_TRANSDUC_2"/>
    <property type="match status" value="1"/>
</dbReference>
<evidence type="ECO:0000259" key="11">
    <source>
        <dbReference type="PROSITE" id="PS50885"/>
    </source>
</evidence>
<dbReference type="PROSITE" id="PS50885">
    <property type="entry name" value="HAMP"/>
    <property type="match status" value="1"/>
</dbReference>
<dbReference type="Proteomes" id="UP000031637">
    <property type="component" value="Chromosome"/>
</dbReference>
<dbReference type="SMART" id="SM00283">
    <property type="entry name" value="MA"/>
    <property type="match status" value="1"/>
</dbReference>
<keyword evidence="4 9" id="KW-0472">Membrane</keyword>
<dbReference type="AlphaFoldDB" id="W0SAN2"/>
<dbReference type="GO" id="GO:0006935">
    <property type="term" value="P:chemotaxis"/>
    <property type="evidence" value="ECO:0007669"/>
    <property type="project" value="InterPro"/>
</dbReference>
<organism evidence="12 13">
    <name type="scientific">Sulfuritalea hydrogenivorans sk43H</name>
    <dbReference type="NCBI Taxonomy" id="1223802"/>
    <lineage>
        <taxon>Bacteria</taxon>
        <taxon>Pseudomonadati</taxon>
        <taxon>Pseudomonadota</taxon>
        <taxon>Betaproteobacteria</taxon>
        <taxon>Nitrosomonadales</taxon>
        <taxon>Sterolibacteriaceae</taxon>
        <taxon>Sulfuritalea</taxon>
    </lineage>
</organism>
<dbReference type="GO" id="GO:0016020">
    <property type="term" value="C:membrane"/>
    <property type="evidence" value="ECO:0007669"/>
    <property type="project" value="UniProtKB-SubCell"/>
</dbReference>
<feature type="domain" description="Methyl-accepting transducer" evidence="10">
    <location>
        <begin position="276"/>
        <end position="512"/>
    </location>
</feature>
<feature type="compositionally biased region" description="Low complexity" evidence="8">
    <location>
        <begin position="293"/>
        <end position="309"/>
    </location>
</feature>
<evidence type="ECO:0000256" key="2">
    <source>
        <dbReference type="ARBA" id="ARBA00022692"/>
    </source>
</evidence>
<dbReference type="OrthoDB" id="9806477at2"/>
<comment type="similarity">
    <text evidence="6">Belongs to the methyl-accepting chemotaxis (MCP) protein family.</text>
</comment>
<dbReference type="InterPro" id="IPR003660">
    <property type="entry name" value="HAMP_dom"/>
</dbReference>
<reference evidence="12 13" key="1">
    <citation type="journal article" date="2014" name="Syst. Appl. Microbiol.">
        <title>Complete genomes of freshwater sulfur oxidizers Sulfuricella denitrificans skB26 and Sulfuritalea hydrogenivorans sk43H: genetic insights into the sulfur oxidation pathway of betaproteobacteria.</title>
        <authorList>
            <person name="Watanabe T."/>
            <person name="Kojima H."/>
            <person name="Fukui M."/>
        </authorList>
    </citation>
    <scope>NUCLEOTIDE SEQUENCE [LARGE SCALE GENOMIC DNA]</scope>
    <source>
        <strain evidence="12">DSM22779</strain>
    </source>
</reference>
<evidence type="ECO:0000313" key="13">
    <source>
        <dbReference type="Proteomes" id="UP000031637"/>
    </source>
</evidence>
<dbReference type="SUPFAM" id="SSF58104">
    <property type="entry name" value="Methyl-accepting chemotaxis protein (MCP) signaling domain"/>
    <property type="match status" value="1"/>
</dbReference>
<dbReference type="PANTHER" id="PTHR32089:SF119">
    <property type="entry name" value="METHYL-ACCEPTING CHEMOTAXIS PROTEIN CTPL"/>
    <property type="match status" value="1"/>
</dbReference>
<dbReference type="PRINTS" id="PR00260">
    <property type="entry name" value="CHEMTRNSDUCR"/>
</dbReference>
<proteinExistence type="inferred from homology"/>
<keyword evidence="3 9" id="KW-1133">Transmembrane helix</keyword>
<evidence type="ECO:0000256" key="9">
    <source>
        <dbReference type="SAM" id="Phobius"/>
    </source>
</evidence>
<evidence type="ECO:0000256" key="6">
    <source>
        <dbReference type="ARBA" id="ARBA00029447"/>
    </source>
</evidence>
<dbReference type="CDD" id="cd11386">
    <property type="entry name" value="MCP_signal"/>
    <property type="match status" value="1"/>
</dbReference>
<dbReference type="HOGENOM" id="CLU_000445_107_27_4"/>
<evidence type="ECO:0008006" key="14">
    <source>
        <dbReference type="Google" id="ProtNLM"/>
    </source>
</evidence>
<keyword evidence="5 7" id="KW-0807">Transducer</keyword>
<evidence type="ECO:0000256" key="7">
    <source>
        <dbReference type="PROSITE-ProRule" id="PRU00284"/>
    </source>
</evidence>
<dbReference type="STRING" id="1223802.SUTH_00112"/>
<evidence type="ECO:0000256" key="1">
    <source>
        <dbReference type="ARBA" id="ARBA00004141"/>
    </source>
</evidence>
<evidence type="ECO:0000256" key="8">
    <source>
        <dbReference type="SAM" id="MobiDB-lite"/>
    </source>
</evidence>
<comment type="subcellular location">
    <subcellularLocation>
        <location evidence="1">Membrane</location>
        <topology evidence="1">Multi-pass membrane protein</topology>
    </subcellularLocation>
</comment>
<dbReference type="KEGG" id="shd:SUTH_00112"/>
<dbReference type="Pfam" id="PF00015">
    <property type="entry name" value="MCPsignal"/>
    <property type="match status" value="1"/>
</dbReference>
<dbReference type="GO" id="GO:0007165">
    <property type="term" value="P:signal transduction"/>
    <property type="evidence" value="ECO:0007669"/>
    <property type="project" value="UniProtKB-KW"/>
</dbReference>
<keyword evidence="2 9" id="KW-0812">Transmembrane</keyword>
<dbReference type="Pfam" id="PF00672">
    <property type="entry name" value="HAMP"/>
    <property type="match status" value="1"/>
</dbReference>
<sequence>MNHLSIGKRIFILLAAAGVLLLTVAGIGWNNQNRAVATLKSVFEDRVVPLRDLARIGELLGDNTTELLLTIQHDPKGQLAAAHDHPVDVHLERFDKRRAEIDTLWTKYMATYLTEEEKQLAADLTVKRKTWAEQASNLINRIKGGDYSTGLVKDLLAARNQHSVATIEALSKLSAYQEKVAREAFEQAVVTHTTGTALFLLIVGGGLAAAAGFAWFLTRAITGPINASVDVAEAIANGDLTRPVPLGGRDEGGRLLAAFALMREGLHGMVSASQKSAQELSRSAEELTAASRQATRATEAQSEAASSMAASVEEMSVSIDQVRDHARDARGIAASAGEESRSGGQVVHSSADEMGKVSAAVNEAASTIRELETYSNEISAVINVIREVADQTNLLALNAAIEAARAGEQGRGFAVVADEVRKLAERTSESTHTIANVIDKVQAGARRAAQEIESSVTRVNEGVSLAHQAGDSIVGIQASADRVGKAVVDIGSALDEQAAATQEIARGVERIATMAEENSASVRQTSAAAERLHGLARGLEQSVARFRV</sequence>
<name>W0SAN2_9PROT</name>
<evidence type="ECO:0000259" key="10">
    <source>
        <dbReference type="PROSITE" id="PS50111"/>
    </source>
</evidence>
<dbReference type="CDD" id="cd06225">
    <property type="entry name" value="HAMP"/>
    <property type="match status" value="1"/>
</dbReference>
<feature type="region of interest" description="Disordered" evidence="8">
    <location>
        <begin position="273"/>
        <end position="309"/>
    </location>
</feature>
<gene>
    <name evidence="12" type="ORF">SUTH_00112</name>
</gene>
<evidence type="ECO:0000256" key="4">
    <source>
        <dbReference type="ARBA" id="ARBA00023136"/>
    </source>
</evidence>
<evidence type="ECO:0000256" key="5">
    <source>
        <dbReference type="ARBA" id="ARBA00023224"/>
    </source>
</evidence>
<dbReference type="InterPro" id="IPR024478">
    <property type="entry name" value="HlyB_4HB_MCP"/>
</dbReference>